<keyword evidence="8" id="KW-1134">Transmembrane beta strand</keyword>
<dbReference type="RefSeq" id="WP_072326385.1">
    <property type="nucleotide sequence ID" value="NZ_FPJW01000007.1"/>
</dbReference>
<evidence type="ECO:0000256" key="2">
    <source>
        <dbReference type="ARBA" id="ARBA00001604"/>
    </source>
</evidence>
<evidence type="ECO:0000256" key="16">
    <source>
        <dbReference type="ARBA" id="ARBA00023136"/>
    </source>
</evidence>
<dbReference type="PRINTS" id="PR01486">
    <property type="entry name" value="PHPHLIPASEA1"/>
</dbReference>
<dbReference type="GO" id="GO:0046872">
    <property type="term" value="F:metal ion binding"/>
    <property type="evidence" value="ECO:0007669"/>
    <property type="project" value="UniProtKB-KW"/>
</dbReference>
<dbReference type="EMBL" id="FPJW01000007">
    <property type="protein sequence ID" value="SFX55689.1"/>
    <property type="molecule type" value="Genomic_DNA"/>
</dbReference>
<comment type="subunit">
    <text evidence="4 20">Homodimer; dimerization is reversible, and the dimeric form is the active one.</text>
</comment>
<evidence type="ECO:0000256" key="5">
    <source>
        <dbReference type="ARBA" id="ARBA00013179"/>
    </source>
</evidence>
<comment type="subcellular location">
    <subcellularLocation>
        <location evidence="20">Cell outer membrane</location>
        <topology evidence="20">Multi-pass membrane protein</topology>
    </subcellularLocation>
    <text evidence="20">One of the very few enzymes located there.</text>
</comment>
<dbReference type="STRING" id="1122209.SAMN02745752_02067"/>
<name>A0A1K1Y0Z1_9GAMM</name>
<comment type="cofactor">
    <cofactor evidence="20">
        <name>Ca(2+)</name>
        <dbReference type="ChEBI" id="CHEBI:29108"/>
    </cofactor>
    <text evidence="20">Binds 1 Ca(2+) ion per monomer. In the dimeric form the Ca(2+) is bound by different amino acids with binding of each Ca(2+) shared with ligands coming from each monomer. The Ca(2+) ion may have a role in catalysis.</text>
</comment>
<evidence type="ECO:0000256" key="9">
    <source>
        <dbReference type="ARBA" id="ARBA00022692"/>
    </source>
</evidence>
<feature type="active site" description="Proton acceptor" evidence="18">
    <location>
        <position position="151"/>
    </location>
</feature>
<dbReference type="EC" id="3.1.1.32" evidence="5 20"/>
<evidence type="ECO:0000256" key="1">
    <source>
        <dbReference type="ARBA" id="ARBA00000111"/>
    </source>
</evidence>
<dbReference type="Pfam" id="PF02253">
    <property type="entry name" value="PLA1"/>
    <property type="match status" value="1"/>
</dbReference>
<dbReference type="PANTHER" id="PTHR40457">
    <property type="entry name" value="PHOSPHOLIPASE A1"/>
    <property type="match status" value="1"/>
</dbReference>
<keyword evidence="15 20" id="KW-0443">Lipid metabolism</keyword>
<feature type="binding site" description="in dimeric form" evidence="19">
    <location>
        <position position="120"/>
    </location>
    <ligand>
        <name>Ca(2+)</name>
        <dbReference type="ChEBI" id="CHEBI:29108"/>
        <label>1</label>
    </ligand>
</feature>
<evidence type="ECO:0000256" key="17">
    <source>
        <dbReference type="ARBA" id="ARBA00023237"/>
    </source>
</evidence>
<keyword evidence="10 19" id="KW-0479">Metal-binding</keyword>
<keyword evidence="12 20" id="KW-0378">Hydrolase</keyword>
<feature type="active site" description="Nucleophile" evidence="18">
    <location>
        <position position="153"/>
    </location>
</feature>
<evidence type="ECO:0000256" key="15">
    <source>
        <dbReference type="ARBA" id="ARBA00023098"/>
    </source>
</evidence>
<keyword evidence="11 20" id="KW-0732">Signal</keyword>
<dbReference type="InterPro" id="IPR036541">
    <property type="entry name" value="PLipase_A1_sf"/>
</dbReference>
<gene>
    <name evidence="21" type="ORF">SAMN02745752_02067</name>
</gene>
<dbReference type="SUPFAM" id="SSF56931">
    <property type="entry name" value="Outer membrane phospholipase A (OMPLA)"/>
    <property type="match status" value="1"/>
</dbReference>
<protein>
    <recommendedName>
        <fullName evidence="7 20">Phospholipase A1</fullName>
        <ecNumber evidence="5 20">3.1.1.32</ecNumber>
        <ecNumber evidence="6 20">3.1.1.4</ecNumber>
    </recommendedName>
    <alternativeName>
        <fullName evidence="20">Phosphatidylcholine 1-acylhydrolase</fullName>
    </alternativeName>
</protein>
<comment type="catalytic activity">
    <reaction evidence="2 20">
        <text>a 1,2-diacyl-sn-glycero-3-phosphocholine + H2O = a 1-acyl-sn-glycero-3-phosphocholine + a fatty acid + H(+)</text>
        <dbReference type="Rhea" id="RHEA:15801"/>
        <dbReference type="ChEBI" id="CHEBI:15377"/>
        <dbReference type="ChEBI" id="CHEBI:15378"/>
        <dbReference type="ChEBI" id="CHEBI:28868"/>
        <dbReference type="ChEBI" id="CHEBI:57643"/>
        <dbReference type="ChEBI" id="CHEBI:58168"/>
        <dbReference type="EC" id="3.1.1.4"/>
    </reaction>
</comment>
<evidence type="ECO:0000313" key="22">
    <source>
        <dbReference type="Proteomes" id="UP000182350"/>
    </source>
</evidence>
<evidence type="ECO:0000256" key="3">
    <source>
        <dbReference type="ARBA" id="ARBA00010525"/>
    </source>
</evidence>
<accession>A0A1K1Y0Z1</accession>
<evidence type="ECO:0000256" key="10">
    <source>
        <dbReference type="ARBA" id="ARBA00022723"/>
    </source>
</evidence>
<evidence type="ECO:0000256" key="14">
    <source>
        <dbReference type="ARBA" id="ARBA00022963"/>
    </source>
</evidence>
<feature type="signal peptide" evidence="20">
    <location>
        <begin position="1"/>
        <end position="18"/>
    </location>
</feature>
<dbReference type="GO" id="GO:0009279">
    <property type="term" value="C:cell outer membrane"/>
    <property type="evidence" value="ECO:0007669"/>
    <property type="project" value="UniProtKB-SubCell"/>
</dbReference>
<feature type="chain" id="PRO_5019618051" description="Phospholipase A1" evidence="20">
    <location>
        <begin position="19"/>
        <end position="287"/>
    </location>
</feature>
<reference evidence="21 22" key="1">
    <citation type="submission" date="2016-11" db="EMBL/GenBank/DDBJ databases">
        <authorList>
            <person name="Jaros S."/>
            <person name="Januszkiewicz K."/>
            <person name="Wedrychowicz H."/>
        </authorList>
    </citation>
    <scope>NUCLEOTIDE SEQUENCE [LARGE SCALE GENOMIC DNA]</scope>
    <source>
        <strain evidence="21 22">DSM 21637</strain>
    </source>
</reference>
<evidence type="ECO:0000256" key="13">
    <source>
        <dbReference type="ARBA" id="ARBA00022837"/>
    </source>
</evidence>
<comment type="similarity">
    <text evidence="3 20">Belongs to the phospholipase A1 family.</text>
</comment>
<keyword evidence="16" id="KW-0472">Membrane</keyword>
<evidence type="ECO:0000256" key="7">
    <source>
        <dbReference type="ARBA" id="ARBA00021726"/>
    </source>
</evidence>
<organism evidence="21 22">
    <name type="scientific">Marinospirillum alkaliphilum DSM 21637</name>
    <dbReference type="NCBI Taxonomy" id="1122209"/>
    <lineage>
        <taxon>Bacteria</taxon>
        <taxon>Pseudomonadati</taxon>
        <taxon>Pseudomonadota</taxon>
        <taxon>Gammaproteobacteria</taxon>
        <taxon>Oceanospirillales</taxon>
        <taxon>Oceanospirillaceae</taxon>
        <taxon>Marinospirillum</taxon>
    </lineage>
</organism>
<keyword evidence="14 20" id="KW-0442">Lipid degradation</keyword>
<evidence type="ECO:0000256" key="6">
    <source>
        <dbReference type="ARBA" id="ARBA00013278"/>
    </source>
</evidence>
<evidence type="ECO:0000256" key="18">
    <source>
        <dbReference type="PIRSR" id="PIRSR603187-1"/>
    </source>
</evidence>
<keyword evidence="9" id="KW-0812">Transmembrane</keyword>
<evidence type="ECO:0000256" key="19">
    <source>
        <dbReference type="PIRSR" id="PIRSR603187-2"/>
    </source>
</evidence>
<dbReference type="AlphaFoldDB" id="A0A1K1Y0Z1"/>
<evidence type="ECO:0000256" key="12">
    <source>
        <dbReference type="ARBA" id="ARBA00022801"/>
    </source>
</evidence>
<evidence type="ECO:0000313" key="21">
    <source>
        <dbReference type="EMBL" id="SFX55689.1"/>
    </source>
</evidence>
<dbReference type="GO" id="GO:0016042">
    <property type="term" value="P:lipid catabolic process"/>
    <property type="evidence" value="ECO:0007669"/>
    <property type="project" value="UniProtKB-KW"/>
</dbReference>
<proteinExistence type="inferred from homology"/>
<dbReference type="PANTHER" id="PTHR40457:SF1">
    <property type="entry name" value="PHOSPHOLIPASE A1"/>
    <property type="match status" value="1"/>
</dbReference>
<evidence type="ECO:0000256" key="11">
    <source>
        <dbReference type="ARBA" id="ARBA00022729"/>
    </source>
</evidence>
<dbReference type="GO" id="GO:0008970">
    <property type="term" value="F:phospholipase A1 activity"/>
    <property type="evidence" value="ECO:0007669"/>
    <property type="project" value="UniProtKB-EC"/>
</dbReference>
<comment type="function">
    <text evidence="20">Hydrolysis of phosphatidylcholine with phospholipase A2 (EC 3.1.1.4) and phospholipase A1 (EC 3.1.1.32) activities.</text>
</comment>
<sequence length="287" mass="32585">MKKHAHLLLALHAFTVLASTAQATGDALPAAVTLPSHIDRQQASVLDTFNSDEVPALSVFEPMYLIAGGEYGEDIKAQFQFSFKYRIFDLQSPMVAGRPWLENFYLSYTQTSLWNWSADSLPFEDTSYKPSFFWALTDTAFTDLVAFGYAHESNGQDAELSRSTDALFLQPAWSWTLADRELVAFPRLLLYLRKGLENPDITDYRGYGELNLRYGSEDGWVMHSQYRYGKAGHHSLQLDFTYPIRTPIALRTGGFLFIRYFHGYGESLLTYDEKTGPILRIGLAIVR</sequence>
<evidence type="ECO:0000256" key="20">
    <source>
        <dbReference type="RuleBase" id="RU366027"/>
    </source>
</evidence>
<keyword evidence="22" id="KW-1185">Reference proteome</keyword>
<dbReference type="InterPro" id="IPR003187">
    <property type="entry name" value="PLipase_A1"/>
</dbReference>
<dbReference type="GO" id="GO:0004623">
    <property type="term" value="F:phospholipase A2 activity"/>
    <property type="evidence" value="ECO:0007669"/>
    <property type="project" value="UniProtKB-EC"/>
</dbReference>
<dbReference type="Gene3D" id="2.40.230.10">
    <property type="entry name" value="Phospholipase A1"/>
    <property type="match status" value="1"/>
</dbReference>
<evidence type="ECO:0000256" key="8">
    <source>
        <dbReference type="ARBA" id="ARBA00022452"/>
    </source>
</evidence>
<comment type="catalytic activity">
    <reaction evidence="1 20">
        <text>a 1,2-diacyl-sn-glycero-3-phosphocholine + H2O = a 2-acyl-sn-glycero-3-phosphocholine + a fatty acid + H(+)</text>
        <dbReference type="Rhea" id="RHEA:18689"/>
        <dbReference type="ChEBI" id="CHEBI:15377"/>
        <dbReference type="ChEBI" id="CHEBI:15378"/>
        <dbReference type="ChEBI" id="CHEBI:28868"/>
        <dbReference type="ChEBI" id="CHEBI:57643"/>
        <dbReference type="ChEBI" id="CHEBI:57875"/>
        <dbReference type="EC" id="3.1.1.32"/>
    </reaction>
</comment>
<dbReference type="EC" id="3.1.1.4" evidence="6 20"/>
<feature type="binding site" description="in dimeric form" evidence="19">
    <location>
        <position position="161"/>
    </location>
    <ligand>
        <name>Ca(2+)</name>
        <dbReference type="ChEBI" id="CHEBI:29108"/>
        <label>1</label>
    </ligand>
</feature>
<keyword evidence="13 19" id="KW-0106">Calcium</keyword>
<evidence type="ECO:0000256" key="4">
    <source>
        <dbReference type="ARBA" id="ARBA00011702"/>
    </source>
</evidence>
<keyword evidence="17 20" id="KW-0998">Cell outer membrane</keyword>
<dbReference type="Proteomes" id="UP000182350">
    <property type="component" value="Unassembled WGS sequence"/>
</dbReference>